<evidence type="ECO:0000259" key="3">
    <source>
        <dbReference type="PROSITE" id="PS50158"/>
    </source>
</evidence>
<reference evidence="4 5" key="1">
    <citation type="submission" date="2015-01" db="EMBL/GenBank/DDBJ databases">
        <title>Genome of allotetraploid Gossypium barbadense reveals genomic plasticity and fiber elongation in cotton evolution.</title>
        <authorList>
            <person name="Chen X."/>
            <person name="Liu X."/>
            <person name="Zhao B."/>
            <person name="Zheng H."/>
            <person name="Hu Y."/>
            <person name="Lu G."/>
            <person name="Yang C."/>
            <person name="Chen J."/>
            <person name="Shan C."/>
            <person name="Zhang L."/>
            <person name="Zhou Y."/>
            <person name="Wang L."/>
            <person name="Guo W."/>
            <person name="Bai Y."/>
            <person name="Ruan J."/>
            <person name="Shangguan X."/>
            <person name="Mao Y."/>
            <person name="Jiang J."/>
            <person name="Zhu Y."/>
            <person name="Lei J."/>
            <person name="Kang H."/>
            <person name="Chen S."/>
            <person name="He X."/>
            <person name="Wang R."/>
            <person name="Wang Y."/>
            <person name="Chen J."/>
            <person name="Wang L."/>
            <person name="Yu S."/>
            <person name="Wang B."/>
            <person name="Wei J."/>
            <person name="Song S."/>
            <person name="Lu X."/>
            <person name="Gao Z."/>
            <person name="Gu W."/>
            <person name="Deng X."/>
            <person name="Ma D."/>
            <person name="Wang S."/>
            <person name="Liang W."/>
            <person name="Fang L."/>
            <person name="Cai C."/>
            <person name="Zhu X."/>
            <person name="Zhou B."/>
            <person name="Zhang Y."/>
            <person name="Chen Z."/>
            <person name="Xu S."/>
            <person name="Zhu R."/>
            <person name="Wang S."/>
            <person name="Zhang T."/>
            <person name="Zhao G."/>
        </authorList>
    </citation>
    <scope>NUCLEOTIDE SEQUENCE [LARGE SCALE GENOMIC DNA]</scope>
    <source>
        <strain evidence="5">cv. Xinhai21</strain>
        <tissue evidence="4">Leaf</tissue>
    </source>
</reference>
<keyword evidence="1" id="KW-0479">Metal-binding</keyword>
<organism evidence="4 5">
    <name type="scientific">Gossypium barbadense</name>
    <name type="common">Sea Island cotton</name>
    <name type="synonym">Hibiscus barbadensis</name>
    <dbReference type="NCBI Taxonomy" id="3634"/>
    <lineage>
        <taxon>Eukaryota</taxon>
        <taxon>Viridiplantae</taxon>
        <taxon>Streptophyta</taxon>
        <taxon>Embryophyta</taxon>
        <taxon>Tracheophyta</taxon>
        <taxon>Spermatophyta</taxon>
        <taxon>Magnoliopsida</taxon>
        <taxon>eudicotyledons</taxon>
        <taxon>Gunneridae</taxon>
        <taxon>Pentapetalae</taxon>
        <taxon>rosids</taxon>
        <taxon>malvids</taxon>
        <taxon>Malvales</taxon>
        <taxon>Malvaceae</taxon>
        <taxon>Malvoideae</taxon>
        <taxon>Gossypium</taxon>
    </lineage>
</organism>
<dbReference type="SMART" id="SM00343">
    <property type="entry name" value="ZnF_C2HC"/>
    <property type="match status" value="1"/>
</dbReference>
<feature type="domain" description="CCHC-type" evidence="3">
    <location>
        <begin position="179"/>
        <end position="194"/>
    </location>
</feature>
<dbReference type="GO" id="GO:0008270">
    <property type="term" value="F:zinc ion binding"/>
    <property type="evidence" value="ECO:0007669"/>
    <property type="project" value="UniProtKB-KW"/>
</dbReference>
<accession>A0A2P5Y3U1</accession>
<evidence type="ECO:0000256" key="1">
    <source>
        <dbReference type="PROSITE-ProRule" id="PRU00047"/>
    </source>
</evidence>
<dbReference type="PANTHER" id="PTHR31286:SF173">
    <property type="entry name" value="DUF4283 DOMAIN-CONTAINING PROTEIN"/>
    <property type="match status" value="1"/>
</dbReference>
<dbReference type="PROSITE" id="PS50158">
    <property type="entry name" value="ZF_CCHC"/>
    <property type="match status" value="1"/>
</dbReference>
<dbReference type="InterPro" id="IPR036875">
    <property type="entry name" value="Znf_CCHC_sf"/>
</dbReference>
<keyword evidence="1" id="KW-0863">Zinc-finger</keyword>
<feature type="region of interest" description="Disordered" evidence="2">
    <location>
        <begin position="484"/>
        <end position="507"/>
    </location>
</feature>
<name>A0A2P5Y3U1_GOSBA</name>
<dbReference type="InterPro" id="IPR040256">
    <property type="entry name" value="At4g02000-like"/>
</dbReference>
<dbReference type="SUPFAM" id="SSF57756">
    <property type="entry name" value="Retrovirus zinc finger-like domains"/>
    <property type="match status" value="1"/>
</dbReference>
<evidence type="ECO:0000313" key="5">
    <source>
        <dbReference type="Proteomes" id="UP000239757"/>
    </source>
</evidence>
<sequence length="507" mass="55814">MEMQNSGNGADRNLCDDVEDDFQRQTLGGRCGLLDGNLEGSLGRNECELEIFNGDVNTSIVNGIPVVAFLDRIKDLLFKEMERMIILKLLERNIGYNDTNDYNKVLTQGPWIIFEQYLTIQLWTRSFDPAQPYPNVVMAWIRLPGLLGYLYKKKLLKPLEVLAGGAIQQIEYEALSTVCFSCGKYGHFKYLCPSIGVSATLEKPATKAVEAFGEDIGEHDDGKNVDYGLWMLVERKSMRGGGVDEAVGDLLREKKDIYAAIDGIQKENRVLSLKDLGHLARIGHGAEVNFSDLDRPILGPGLNGPKSGGSIQNKGDSGFKALRKRPVGDGFLQKEKDLEDAEQASGPSHVWLGGPSVERIEQNELLVSYGLTHSGLDSSSLNDQNIILNKQHLNDISSNDLFQQEIRDVHSISSGNIDNKLVLNNPMFEGSNEFVVNLGTNFLDPKRTFENKVGSNRGGTFLNLSFKEKEEAISSMVNLVNSQAETEMDGIRGSAEGQTGGSRSTSA</sequence>
<evidence type="ECO:0000313" key="4">
    <source>
        <dbReference type="EMBL" id="PPS10279.1"/>
    </source>
</evidence>
<dbReference type="EMBL" id="KZ663743">
    <property type="protein sequence ID" value="PPS10279.1"/>
    <property type="molecule type" value="Genomic_DNA"/>
</dbReference>
<dbReference type="AlphaFoldDB" id="A0A2P5Y3U1"/>
<gene>
    <name evidence="4" type="ORF">GOBAR_AA10361</name>
</gene>
<dbReference type="Proteomes" id="UP000239757">
    <property type="component" value="Unassembled WGS sequence"/>
</dbReference>
<dbReference type="GO" id="GO:0003676">
    <property type="term" value="F:nucleic acid binding"/>
    <property type="evidence" value="ECO:0007669"/>
    <property type="project" value="InterPro"/>
</dbReference>
<evidence type="ECO:0000256" key="2">
    <source>
        <dbReference type="SAM" id="MobiDB-lite"/>
    </source>
</evidence>
<keyword evidence="1" id="KW-0862">Zinc</keyword>
<proteinExistence type="predicted"/>
<dbReference type="PANTHER" id="PTHR31286">
    <property type="entry name" value="GLYCINE-RICH CELL WALL STRUCTURAL PROTEIN 1.8-LIKE"/>
    <property type="match status" value="1"/>
</dbReference>
<protein>
    <recommendedName>
        <fullName evidence="3">CCHC-type domain-containing protein</fullName>
    </recommendedName>
</protein>
<dbReference type="InterPro" id="IPR001878">
    <property type="entry name" value="Znf_CCHC"/>
</dbReference>